<comment type="caution">
    <text evidence="1">The sequence shown here is derived from an EMBL/GenBank/DDBJ whole genome shotgun (WGS) entry which is preliminary data.</text>
</comment>
<dbReference type="AlphaFoldDB" id="A0A9J6C6X9"/>
<evidence type="ECO:0000313" key="2">
    <source>
        <dbReference type="Proteomes" id="UP001107558"/>
    </source>
</evidence>
<keyword evidence="2" id="KW-1185">Reference proteome</keyword>
<reference evidence="1" key="1">
    <citation type="submission" date="2021-03" db="EMBL/GenBank/DDBJ databases">
        <title>Chromosome level genome of the anhydrobiotic midge Polypedilum vanderplanki.</title>
        <authorList>
            <person name="Yoshida Y."/>
            <person name="Kikawada T."/>
            <person name="Gusev O."/>
        </authorList>
    </citation>
    <scope>NUCLEOTIDE SEQUENCE</scope>
    <source>
        <strain evidence="1">NIAS01</strain>
        <tissue evidence="1">Whole body or cell culture</tissue>
    </source>
</reference>
<name>A0A9J6C6X9_POLVA</name>
<dbReference type="OrthoDB" id="6140349at2759"/>
<organism evidence="1 2">
    <name type="scientific">Polypedilum vanderplanki</name>
    <name type="common">Sleeping chironomid midge</name>
    <dbReference type="NCBI Taxonomy" id="319348"/>
    <lineage>
        <taxon>Eukaryota</taxon>
        <taxon>Metazoa</taxon>
        <taxon>Ecdysozoa</taxon>
        <taxon>Arthropoda</taxon>
        <taxon>Hexapoda</taxon>
        <taxon>Insecta</taxon>
        <taxon>Pterygota</taxon>
        <taxon>Neoptera</taxon>
        <taxon>Endopterygota</taxon>
        <taxon>Diptera</taxon>
        <taxon>Nematocera</taxon>
        <taxon>Chironomoidea</taxon>
        <taxon>Chironomidae</taxon>
        <taxon>Chironominae</taxon>
        <taxon>Polypedilum</taxon>
        <taxon>Polypedilum</taxon>
    </lineage>
</organism>
<evidence type="ECO:0000313" key="1">
    <source>
        <dbReference type="EMBL" id="KAG5677685.1"/>
    </source>
</evidence>
<protein>
    <submittedName>
        <fullName evidence="1">Uncharacterized protein</fullName>
    </submittedName>
</protein>
<dbReference type="Proteomes" id="UP001107558">
    <property type="component" value="Chromosome 2"/>
</dbReference>
<sequence length="425" mass="48138">MSTNYIPEELQVFEQPVYNTCIKNHQEQQISPTNAVSLNSSLEFLIPAVEQKCLDLSDISFSLTAQLVKKLDKENFKEGDLAGTLNNDAISSFIKTASVSISAENLFNTDCFGFCQHIEKLLSHDKDTAESQLSSGGFFIENVEENMRKITKNSKKFTIFGNLNLFNLKKYLTPNTPVLIKLTPQSEEFFIVESSKIEGSAPNTTTTTSSTTIKVIEANLYVRMIELREQFAFQFEQQLVKTPAIYSYKKGNINFISLPQGLKNFNLPNILQFQNPGLVVAFLLKNSDIEGNRLVQQFSLENHDLIEFAFLKDNQRLSDSFKLLFSDTEMNYAAAYNSTIDALQLKFGSNLIDYLKYKDKFILAADYSTAKTSTSELLSPSQSCSIGCILNFKEDIKYPLTLCLYTQSDFIFTINHKREVKIITQ</sequence>
<accession>A0A9J6C6X9</accession>
<gene>
    <name evidence="1" type="ORF">PVAND_007422</name>
</gene>
<proteinExistence type="predicted"/>
<dbReference type="EMBL" id="JADBJN010000002">
    <property type="protein sequence ID" value="KAG5677685.1"/>
    <property type="molecule type" value="Genomic_DNA"/>
</dbReference>